<dbReference type="InterPro" id="IPR002213">
    <property type="entry name" value="UDP_glucos_trans"/>
</dbReference>
<comment type="caution">
    <text evidence="5">The sequence shown here is derived from an EMBL/GenBank/DDBJ whole genome shotgun (WGS) entry which is preliminary data.</text>
</comment>
<keyword evidence="6" id="KW-1185">Reference proteome</keyword>
<sequence>MSNRHHFLLLCCPSQGHLNPTLELAKKLTRAAAHVTLATSVRFLCGTTALPAIDNLSYASFSDGYDDGPDPAADPAVAMSEFKRAGSQTLAQLLTSLSSEGRPVTFLIYAVLLPWAAAVAREFHLPSAFLSIQSATTFAIYHRYFNTHDGLYPDKTTPLIPIKLPGLPLFSPNEIPSFLLPDSPFASVVPTFQEHIQTLETDPNPLILVNTFDELERDSIRAVDHMTVIPIGPLVPSDHNPCQINLFEQATDYTQWLDSKTEKSVVYVSFGSMAVLQKKQIEEIFHGLVKSQRPFLWVIRKTEYEGETRGLIEAELNENDGLIVPWCSQLEVLRNGSVGCFLTHCGWNSVLESLVAGVPVVGCPHFSDQMTNAKMVEEVWGNGVRAVVNGEGVVEGEEVGRCLEVVMGGGERGEEIRRRCLEWKGLGKGSVVEGGSSHKNLEQFLERSRVRKRHAKPPDAPPSVMAKPHFVIVTLPAQGHLNPCFQLAKRLIQMDVRVTFVINVYGERRISRNDFQIPDGFKFATYSDGYDEGFKPGFDRNHFFSETRSCSSRRLREIIATSSEEGCPVTCLIYNFLLPWAAKVARDCHVCSSVLWIQPAMVLDIYHYYFNGYTDVIMENYKDPSWSIELPGLPLLHACDLPSLLFPSTSNSAYHSALALFEELIEELNDSKAQILVNTFDALEPKALKVIEKYNCIAIGPLIPSAFLGGKDPLDTSLVCDLFQKTKDYTEWLDEKPKSSVVYVSFGSLLNLPKPQMEEIARGHSAKILVLLIYKPLPTKTLHSKPLHAPPSVMTKPHFIIVTLPAQGHLNPCLQLAKRLIRMDVQVTFVISVHAQRRISRNNIQTPDGFKFATYSDGYDEGFKPGFDRNHFFSETRSSSSRRLRDIIATSREEGCPVTCLIYNFLLPWAAKVARDGQVCSSVLWIQPAMVLDIYHYYFNSYKDVIMENYKDPSWSIELPGLPLLHACDLPSLLFPLTSNGAYHGALAIFEELIEELNDSKAQILVNTFDALEPKALKVIEKYNCIAIGPLIPSAFLGGKDPLDTSLVCDLFQKTMDYTEWLDEKPKSSVVYVSFGSLLNLPKPQMEEIARGLLETHQPFLWVIRAKENEDEEKEEDRLSCMEELEQHGKIVPWCSQLEILSHPSLGCFVTHCGWSSTLESLASGIPVVAFPHLSDQTTNAKMMADAWKIGVRVKADEEGIVRSDEVKRCIEMVMRGEERGEEMRKNAKKWKILAREAGKEGGSSDENLKAFVGEVGGDI</sequence>
<protein>
    <submittedName>
        <fullName evidence="5">Uncharacterized protein</fullName>
    </submittedName>
</protein>
<evidence type="ECO:0000256" key="3">
    <source>
        <dbReference type="ARBA" id="ARBA00022679"/>
    </source>
</evidence>
<gene>
    <name evidence="5" type="ORF">RHSIM_Rhsim02G0066700</name>
</gene>
<dbReference type="EMBL" id="WJXA01000002">
    <property type="protein sequence ID" value="KAF7151456.1"/>
    <property type="molecule type" value="Genomic_DNA"/>
</dbReference>
<dbReference type="PROSITE" id="PS00375">
    <property type="entry name" value="UDPGT"/>
    <property type="match status" value="2"/>
</dbReference>
<comment type="similarity">
    <text evidence="1">Belongs to the UDP-glycosyltransferase family.</text>
</comment>
<dbReference type="Pfam" id="PF00201">
    <property type="entry name" value="UDPGT"/>
    <property type="match status" value="2"/>
</dbReference>
<dbReference type="FunFam" id="3.40.50.2000:FF:000019">
    <property type="entry name" value="Glycosyltransferase"/>
    <property type="match status" value="2"/>
</dbReference>
<dbReference type="AlphaFoldDB" id="A0A834HBI3"/>
<reference evidence="5" key="1">
    <citation type="submission" date="2019-11" db="EMBL/GenBank/DDBJ databases">
        <authorList>
            <person name="Liu Y."/>
            <person name="Hou J."/>
            <person name="Li T.-Q."/>
            <person name="Guan C.-H."/>
            <person name="Wu X."/>
            <person name="Wu H.-Z."/>
            <person name="Ling F."/>
            <person name="Zhang R."/>
            <person name="Shi X.-G."/>
            <person name="Ren J.-P."/>
            <person name="Chen E.-F."/>
            <person name="Sun J.-M."/>
        </authorList>
    </citation>
    <scope>NUCLEOTIDE SEQUENCE</scope>
    <source>
        <strain evidence="5">Adult_tree_wgs_1</strain>
        <tissue evidence="5">Leaves</tissue>
    </source>
</reference>
<name>A0A834HBI3_RHOSS</name>
<keyword evidence="3" id="KW-0808">Transferase</keyword>
<dbReference type="OrthoDB" id="5835829at2759"/>
<dbReference type="Proteomes" id="UP000626092">
    <property type="component" value="Unassembled WGS sequence"/>
</dbReference>
<organism evidence="5 6">
    <name type="scientific">Rhododendron simsii</name>
    <name type="common">Sims's rhododendron</name>
    <dbReference type="NCBI Taxonomy" id="118357"/>
    <lineage>
        <taxon>Eukaryota</taxon>
        <taxon>Viridiplantae</taxon>
        <taxon>Streptophyta</taxon>
        <taxon>Embryophyta</taxon>
        <taxon>Tracheophyta</taxon>
        <taxon>Spermatophyta</taxon>
        <taxon>Magnoliopsida</taxon>
        <taxon>eudicotyledons</taxon>
        <taxon>Gunneridae</taxon>
        <taxon>Pentapetalae</taxon>
        <taxon>asterids</taxon>
        <taxon>Ericales</taxon>
        <taxon>Ericaceae</taxon>
        <taxon>Ericoideae</taxon>
        <taxon>Rhodoreae</taxon>
        <taxon>Rhododendron</taxon>
    </lineage>
</organism>
<dbReference type="CDD" id="cd03784">
    <property type="entry name" value="GT1_Gtf-like"/>
    <property type="match status" value="3"/>
</dbReference>
<keyword evidence="2" id="KW-0328">Glycosyltransferase</keyword>
<dbReference type="Gene3D" id="3.40.50.2000">
    <property type="entry name" value="Glycogen Phosphorylase B"/>
    <property type="match status" value="6"/>
</dbReference>
<dbReference type="PANTHER" id="PTHR11926:SF870">
    <property type="entry name" value="UDP-GLYCOSYLTRANSFERASE 75B1"/>
    <property type="match status" value="1"/>
</dbReference>
<evidence type="ECO:0000313" key="6">
    <source>
        <dbReference type="Proteomes" id="UP000626092"/>
    </source>
</evidence>
<evidence type="ECO:0000256" key="4">
    <source>
        <dbReference type="ARBA" id="ARBA00023241"/>
    </source>
</evidence>
<dbReference type="GO" id="GO:0080044">
    <property type="term" value="F:quercetin 7-O-glucosyltransferase activity"/>
    <property type="evidence" value="ECO:0007669"/>
    <property type="project" value="TreeGrafter"/>
</dbReference>
<evidence type="ECO:0000313" key="5">
    <source>
        <dbReference type="EMBL" id="KAF7151456.1"/>
    </source>
</evidence>
<dbReference type="PANTHER" id="PTHR11926">
    <property type="entry name" value="GLUCOSYL/GLUCURONOSYL TRANSFERASES"/>
    <property type="match status" value="1"/>
</dbReference>
<dbReference type="InterPro" id="IPR035595">
    <property type="entry name" value="UDP_glycos_trans_CS"/>
</dbReference>
<dbReference type="GO" id="GO:0009813">
    <property type="term" value="P:flavonoid biosynthetic process"/>
    <property type="evidence" value="ECO:0007669"/>
    <property type="project" value="UniProtKB-KW"/>
</dbReference>
<evidence type="ECO:0000256" key="2">
    <source>
        <dbReference type="ARBA" id="ARBA00022676"/>
    </source>
</evidence>
<dbReference type="GO" id="GO:0080043">
    <property type="term" value="F:quercetin 3-O-glucosyltransferase activity"/>
    <property type="evidence" value="ECO:0007669"/>
    <property type="project" value="TreeGrafter"/>
</dbReference>
<dbReference type="SUPFAM" id="SSF53756">
    <property type="entry name" value="UDP-Glycosyltransferase/glycogen phosphorylase"/>
    <property type="match status" value="3"/>
</dbReference>
<keyword evidence="4" id="KW-0284">Flavonoid biosynthesis</keyword>
<proteinExistence type="inferred from homology"/>
<accession>A0A834HBI3</accession>
<evidence type="ECO:0000256" key="1">
    <source>
        <dbReference type="ARBA" id="ARBA00009995"/>
    </source>
</evidence>